<protein>
    <submittedName>
        <fullName evidence="6">AraC-type DNA-binding protein</fullName>
    </submittedName>
</protein>
<evidence type="ECO:0000313" key="8">
    <source>
        <dbReference type="Proteomes" id="UP000238314"/>
    </source>
</evidence>
<dbReference type="InterPro" id="IPR009057">
    <property type="entry name" value="Homeodomain-like_sf"/>
</dbReference>
<dbReference type="EMBL" id="MUGO01000002">
    <property type="protein sequence ID" value="PQA97396.1"/>
    <property type="molecule type" value="Genomic_DNA"/>
</dbReference>
<keyword evidence="8" id="KW-1185">Reference proteome</keyword>
<dbReference type="GO" id="GO:0043565">
    <property type="term" value="F:sequence-specific DNA binding"/>
    <property type="evidence" value="ECO:0007669"/>
    <property type="project" value="InterPro"/>
</dbReference>
<reference evidence="6" key="3">
    <citation type="submission" date="2017-01" db="EMBL/GenBank/DDBJ databases">
        <authorList>
            <person name="Mah S.A."/>
            <person name="Swanson W.J."/>
            <person name="Moy G.W."/>
            <person name="Vacquier V.D."/>
        </authorList>
    </citation>
    <scope>NUCLEOTIDE SEQUENCE [LARGE SCALE GENOMIC DNA]</scope>
    <source>
        <strain evidence="6">DSM 21068</strain>
    </source>
</reference>
<evidence type="ECO:0000256" key="1">
    <source>
        <dbReference type="ARBA" id="ARBA00023015"/>
    </source>
</evidence>
<proteinExistence type="predicted"/>
<accession>A0A1N7L6S8</accession>
<dbReference type="OrthoDB" id="1274460at2"/>
<dbReference type="Pfam" id="PF12833">
    <property type="entry name" value="HTH_18"/>
    <property type="match status" value="1"/>
</dbReference>
<dbReference type="SMART" id="SM00342">
    <property type="entry name" value="HTH_ARAC"/>
    <property type="match status" value="1"/>
</dbReference>
<dbReference type="EMBL" id="FTOJ01000002">
    <property type="protein sequence ID" value="SIS69400.1"/>
    <property type="molecule type" value="Genomic_DNA"/>
</dbReference>
<dbReference type="AlphaFoldDB" id="A0A1N7L6S8"/>
<evidence type="ECO:0000259" key="4">
    <source>
        <dbReference type="PROSITE" id="PS01124"/>
    </source>
</evidence>
<evidence type="ECO:0000313" key="5">
    <source>
        <dbReference type="EMBL" id="PQA97396.1"/>
    </source>
</evidence>
<keyword evidence="1" id="KW-0805">Transcription regulation</keyword>
<feature type="domain" description="HTH araC/xylS-type" evidence="4">
    <location>
        <begin position="181"/>
        <end position="279"/>
    </location>
</feature>
<dbReference type="Proteomes" id="UP000238314">
    <property type="component" value="Unassembled WGS sequence"/>
</dbReference>
<dbReference type="GO" id="GO:0003700">
    <property type="term" value="F:DNA-binding transcription factor activity"/>
    <property type="evidence" value="ECO:0007669"/>
    <property type="project" value="InterPro"/>
</dbReference>
<dbReference type="PANTHER" id="PTHR43280:SF32">
    <property type="entry name" value="TRANSCRIPTIONAL REGULATORY PROTEIN"/>
    <property type="match status" value="1"/>
</dbReference>
<dbReference type="Gene3D" id="1.10.10.60">
    <property type="entry name" value="Homeodomain-like"/>
    <property type="match status" value="1"/>
</dbReference>
<gene>
    <name evidence="5" type="ORF">B0A70_01645</name>
    <name evidence="6" type="ORF">SAMN05421796_10262</name>
</gene>
<sequence length="289" mass="32926">MYDVTDQLKKTGFSINSIKRIIERNNGSLEINTQEYFCILVAMDDFEISIQGRVLAVKDGSILFAGPHKEVCLKNVEGKEIYNIAFSAAFYEQSSIDSLFLNSTLFFNYESDVFVVPMTSEKDIIREFIIHRLARFLDKSETLYISAAHHTVKALILDALLFADDQQIEITGNLDYVSCINRFRVLLQKDFKEHKIVSHYAKSLNITARKLTEISEFVTGKTAKQIIIEKVIAECYKMLKYSGCTISEISYQLGFSNEGNFTHFIKKNTGKNPSEIKVLNNSTIVIDAY</sequence>
<keyword evidence="3" id="KW-0804">Transcription</keyword>
<reference evidence="5 8" key="1">
    <citation type="submission" date="2016-11" db="EMBL/GenBank/DDBJ databases">
        <title>Whole genomes of Flavobacteriaceae.</title>
        <authorList>
            <person name="Stine C."/>
            <person name="Li C."/>
            <person name="Tadesse D."/>
        </authorList>
    </citation>
    <scope>NUCLEOTIDE SEQUENCE [LARGE SCALE GENOMIC DNA]</scope>
    <source>
        <strain evidence="5 8">DSM 21068</strain>
    </source>
</reference>
<reference evidence="7" key="2">
    <citation type="submission" date="2017-01" db="EMBL/GenBank/DDBJ databases">
        <authorList>
            <person name="Varghese N."/>
            <person name="Submissions S."/>
        </authorList>
    </citation>
    <scope>NUCLEOTIDE SEQUENCE [LARGE SCALE GENOMIC DNA]</scope>
    <source>
        <strain evidence="7">DSM 21068</strain>
    </source>
</reference>
<evidence type="ECO:0000256" key="2">
    <source>
        <dbReference type="ARBA" id="ARBA00023125"/>
    </source>
</evidence>
<evidence type="ECO:0000313" key="6">
    <source>
        <dbReference type="EMBL" id="SIS69400.1"/>
    </source>
</evidence>
<keyword evidence="2 6" id="KW-0238">DNA-binding</keyword>
<dbReference type="Proteomes" id="UP000186246">
    <property type="component" value="Unassembled WGS sequence"/>
</dbReference>
<dbReference type="PANTHER" id="PTHR43280">
    <property type="entry name" value="ARAC-FAMILY TRANSCRIPTIONAL REGULATOR"/>
    <property type="match status" value="1"/>
</dbReference>
<dbReference type="InterPro" id="IPR018060">
    <property type="entry name" value="HTH_AraC"/>
</dbReference>
<dbReference type="RefSeq" id="WP_076450259.1">
    <property type="nucleotide sequence ID" value="NZ_FTOJ01000002.1"/>
</dbReference>
<dbReference type="SUPFAM" id="SSF46689">
    <property type="entry name" value="Homeodomain-like"/>
    <property type="match status" value="1"/>
</dbReference>
<organism evidence="6 7">
    <name type="scientific">Chryseobacterium piscicola</name>
    <dbReference type="NCBI Taxonomy" id="551459"/>
    <lineage>
        <taxon>Bacteria</taxon>
        <taxon>Pseudomonadati</taxon>
        <taxon>Bacteroidota</taxon>
        <taxon>Flavobacteriia</taxon>
        <taxon>Flavobacteriales</taxon>
        <taxon>Weeksellaceae</taxon>
        <taxon>Chryseobacterium group</taxon>
        <taxon>Chryseobacterium</taxon>
    </lineage>
</organism>
<dbReference type="STRING" id="551459.SAMN05421796_10262"/>
<name>A0A1N7L6S8_9FLAO</name>
<dbReference type="PROSITE" id="PS01124">
    <property type="entry name" value="HTH_ARAC_FAMILY_2"/>
    <property type="match status" value="1"/>
</dbReference>
<evidence type="ECO:0000313" key="7">
    <source>
        <dbReference type="Proteomes" id="UP000186246"/>
    </source>
</evidence>
<evidence type="ECO:0000256" key="3">
    <source>
        <dbReference type="ARBA" id="ARBA00023163"/>
    </source>
</evidence>